<dbReference type="InterPro" id="IPR036322">
    <property type="entry name" value="WD40_repeat_dom_sf"/>
</dbReference>
<name>A0A0H5C4T0_CYBJN</name>
<dbReference type="EMBL" id="CDQK01000004">
    <property type="protein sequence ID" value="CEP23155.1"/>
    <property type="molecule type" value="Genomic_DNA"/>
</dbReference>
<dbReference type="PANTHER" id="PTHR43991">
    <property type="entry name" value="WD REPEAT PROTEIN (AFU_ORTHOLOGUE AFUA_8G05640)-RELATED"/>
    <property type="match status" value="1"/>
</dbReference>
<protein>
    <submittedName>
        <fullName evidence="2">Uncharacterized protein YLR149C</fullName>
    </submittedName>
</protein>
<feature type="domain" description="DUF2415" evidence="1">
    <location>
        <begin position="338"/>
        <end position="377"/>
    </location>
</feature>
<evidence type="ECO:0000313" key="2">
    <source>
        <dbReference type="EMBL" id="CEP23155.1"/>
    </source>
</evidence>
<gene>
    <name evidence="2" type="ORF">BN1211_3675</name>
</gene>
<dbReference type="InterPro" id="IPR019417">
    <property type="entry name" value="DUF2415"/>
</dbReference>
<dbReference type="Gene3D" id="2.130.10.10">
    <property type="entry name" value="YVTN repeat-like/Quinoprotein amine dehydrogenase"/>
    <property type="match status" value="1"/>
</dbReference>
<evidence type="ECO:0000259" key="1">
    <source>
        <dbReference type="Pfam" id="PF10313"/>
    </source>
</evidence>
<dbReference type="PANTHER" id="PTHR43991:SF9">
    <property type="entry name" value="DUF2415 DOMAIN-CONTAINING PROTEIN"/>
    <property type="match status" value="1"/>
</dbReference>
<dbReference type="InterPro" id="IPR015943">
    <property type="entry name" value="WD40/YVTN_repeat-like_dom_sf"/>
</dbReference>
<reference evidence="3" key="1">
    <citation type="journal article" date="2015" name="J. Biotechnol.">
        <title>The structure of the Cyberlindnera jadinii genome and its relation to Candida utilis analyzed by the occurrence of single nucleotide polymorphisms.</title>
        <authorList>
            <person name="Rupp O."/>
            <person name="Brinkrolf K."/>
            <person name="Buerth C."/>
            <person name="Kunigo M."/>
            <person name="Schneider J."/>
            <person name="Jaenicke S."/>
            <person name="Goesmann A."/>
            <person name="Puehler A."/>
            <person name="Jaeger K.-E."/>
            <person name="Ernst J.F."/>
        </authorList>
    </citation>
    <scope>NUCLEOTIDE SEQUENCE [LARGE SCALE GENOMIC DNA]</scope>
    <source>
        <strain evidence="3">ATCC 18201 / CBS 1600 / BCRC 20928 / JCM 3617 / NBRC 0987 / NRRL Y-1542</strain>
    </source>
</reference>
<evidence type="ECO:0000313" key="3">
    <source>
        <dbReference type="Proteomes" id="UP000038830"/>
    </source>
</evidence>
<dbReference type="Pfam" id="PF10313">
    <property type="entry name" value="DUF2415"/>
    <property type="match status" value="1"/>
</dbReference>
<dbReference type="AlphaFoldDB" id="A0A0H5C4T0"/>
<sequence length="534" mass="58567">MTIDNGLLISCSCPDGVEIASNGGKALVHKSGDVYTALPLRLVLTHRRSYGRSHGHDETVYHGRTSALAEKPSFHPATITVNHWQLRDLVQPCSTNPNEIIYTHDDAIKCTDLSTDKISTVCTLDFHPRCFKEAHSKIVTGGVISSINSNSSSTSLMNRAFAEMGDGGTGEGASWRGLFSFYNRETQQSLGIRLGTYINNNASVNKVSNGTYTSYVCNNDKYLYSTHISNSAIAVDDSVNLEFPLNHSALSDDHKNLVVLGDCSKIFLLHPGQQDGVLRRDNIIDTHCDSGFSTSFSGSGQQFASCFQDGTCLIYDTRNVGAGPIKTVHSTRKNSSNGAFRCLKYSRGTDDLLVISEHVGRVHVIDSRDFSNHQVIVLPVNSIPQRSEIGSSASLVNLNGIQDCSENSIFTPKVLDFNEVVTIESNLAKNDDMNTPFNANYASRNMNNFNLLNAVGFEENSDVTLDVREHRGSTASSYSSMSGSEFDYFDNEISGLDWYEDSGGSHIVIGCCKGLIKWDVDSWSRRTFPSYAML</sequence>
<dbReference type="Proteomes" id="UP000038830">
    <property type="component" value="Unassembled WGS sequence"/>
</dbReference>
<organism evidence="2 3">
    <name type="scientific">Cyberlindnera jadinii (strain ATCC 18201 / CBS 1600 / BCRC 20928 / JCM 3617 / NBRC 0987 / NRRL Y-1542)</name>
    <name type="common">Torula yeast</name>
    <name type="synonym">Candida utilis</name>
    <dbReference type="NCBI Taxonomy" id="983966"/>
    <lineage>
        <taxon>Eukaryota</taxon>
        <taxon>Fungi</taxon>
        <taxon>Dikarya</taxon>
        <taxon>Ascomycota</taxon>
        <taxon>Saccharomycotina</taxon>
        <taxon>Saccharomycetes</taxon>
        <taxon>Phaffomycetales</taxon>
        <taxon>Phaffomycetaceae</taxon>
        <taxon>Cyberlindnera</taxon>
    </lineage>
</organism>
<proteinExistence type="predicted"/>
<accession>A0A0H5C4T0</accession>
<dbReference type="SUPFAM" id="SSF50978">
    <property type="entry name" value="WD40 repeat-like"/>
    <property type="match status" value="1"/>
</dbReference>